<feature type="transmembrane region" description="Helical" evidence="1">
    <location>
        <begin position="276"/>
        <end position="298"/>
    </location>
</feature>
<organism evidence="2 3">
    <name type="scientific">Parablautia muri</name>
    <dbReference type="NCBI Taxonomy" id="2320879"/>
    <lineage>
        <taxon>Bacteria</taxon>
        <taxon>Bacillati</taxon>
        <taxon>Bacillota</taxon>
        <taxon>Clostridia</taxon>
        <taxon>Lachnospirales</taxon>
        <taxon>Lachnospiraceae</taxon>
        <taxon>Parablautia</taxon>
    </lineage>
</organism>
<dbReference type="AlphaFoldDB" id="A0A9X5BFN1"/>
<dbReference type="EMBL" id="QZDT01000015">
    <property type="protein sequence ID" value="NBJ93060.1"/>
    <property type="molecule type" value="Genomic_DNA"/>
</dbReference>
<feature type="transmembrane region" description="Helical" evidence="1">
    <location>
        <begin position="349"/>
        <end position="370"/>
    </location>
</feature>
<keyword evidence="1" id="KW-0812">Transmembrane</keyword>
<feature type="transmembrane region" description="Helical" evidence="1">
    <location>
        <begin position="402"/>
        <end position="421"/>
    </location>
</feature>
<keyword evidence="3" id="KW-1185">Reference proteome</keyword>
<evidence type="ECO:0000256" key="1">
    <source>
        <dbReference type="SAM" id="Phobius"/>
    </source>
</evidence>
<sequence length="444" mass="50389">MKIDVGYFAKGVWKKSEKKEGKKAMFGALFLKECRQVLKSLVYYIYVVVFVLFINSQMSSESVEELQEPVPGQTYYGETVTQDETLIMEGTLADLVQDVCHNSFATYPLGFYKGVNLTAEEIEQAEEILKNCTGKSMDELKEEMEEHFGGYAQNGMEVRMEAAASYRVPVKEGFTYEDFETAMEEVCHLVGRGSFYEKESYENRVYVPMTYEQAREEFDALCTKDNLTRAYIRLFCDYAGIVLAILPIFVGVSGALRDKRAKVQQVMFSKPASGALIVVSRYLANLVMLILPVVIVAFLQQRPYYDKAKEFGVQGDMWAFLTVPGVWLLPEVMIVLAFAFLITELTDSIAAIFIQVAWGIASLFGASTLVGNFGLRLVARWNTFGSAELYDTLKEELFLNRGYYFLLAVICVLMTVIIYEIKRKMGTNLKRNHYPFEESFGKAL</sequence>
<protein>
    <submittedName>
        <fullName evidence="2">Uncharacterized protein</fullName>
    </submittedName>
</protein>
<gene>
    <name evidence="2" type="ORF">D5281_10735</name>
</gene>
<name>A0A9X5BFN1_9FIRM</name>
<feature type="transmembrane region" description="Helical" evidence="1">
    <location>
        <begin position="318"/>
        <end position="342"/>
    </location>
</feature>
<evidence type="ECO:0000313" key="3">
    <source>
        <dbReference type="Proteomes" id="UP001154420"/>
    </source>
</evidence>
<feature type="transmembrane region" description="Helical" evidence="1">
    <location>
        <begin position="238"/>
        <end position="256"/>
    </location>
</feature>
<reference evidence="2" key="1">
    <citation type="submission" date="2018-09" db="EMBL/GenBank/DDBJ databases">
        <title>Murine metabolic-syndrome-specific gut microbial biobank.</title>
        <authorList>
            <person name="Liu C."/>
        </authorList>
    </citation>
    <scope>NUCLEOTIDE SEQUENCE</scope>
    <source>
        <strain evidence="2">D42-62</strain>
    </source>
</reference>
<dbReference type="OrthoDB" id="1708273at2"/>
<dbReference type="Proteomes" id="UP001154420">
    <property type="component" value="Unassembled WGS sequence"/>
</dbReference>
<accession>A0A9X5BFN1</accession>
<keyword evidence="1" id="KW-0472">Membrane</keyword>
<comment type="caution">
    <text evidence="2">The sequence shown here is derived from an EMBL/GenBank/DDBJ whole genome shotgun (WGS) entry which is preliminary data.</text>
</comment>
<dbReference type="RefSeq" id="WP_160560139.1">
    <property type="nucleotide sequence ID" value="NZ_QZDT01000015.1"/>
</dbReference>
<keyword evidence="1" id="KW-1133">Transmembrane helix</keyword>
<evidence type="ECO:0000313" key="2">
    <source>
        <dbReference type="EMBL" id="NBJ93060.1"/>
    </source>
</evidence>
<proteinExistence type="predicted"/>